<dbReference type="InterPro" id="IPR011989">
    <property type="entry name" value="ARM-like"/>
</dbReference>
<dbReference type="AlphaFoldDB" id="A0A6N7PX90"/>
<dbReference type="RefSeq" id="WP_153823641.1">
    <property type="nucleotide sequence ID" value="NZ_WJIE01000013.1"/>
</dbReference>
<reference evidence="1 2" key="1">
    <citation type="submission" date="2019-10" db="EMBL/GenBank/DDBJ databases">
        <title>A soil myxobacterium in the family Polyangiaceae.</title>
        <authorList>
            <person name="Li Y."/>
            <person name="Wang J."/>
        </authorList>
    </citation>
    <scope>NUCLEOTIDE SEQUENCE [LARGE SCALE GENOMIC DNA]</scope>
    <source>
        <strain evidence="1 2">DSM 14734</strain>
    </source>
</reference>
<dbReference type="SUPFAM" id="SSF48371">
    <property type="entry name" value="ARM repeat"/>
    <property type="match status" value="1"/>
</dbReference>
<comment type="caution">
    <text evidence="1">The sequence shown here is derived from an EMBL/GenBank/DDBJ whole genome shotgun (WGS) entry which is preliminary data.</text>
</comment>
<sequence>MRMVDGAGPRPKTASVLASCLVALGIGLSASGCRVDENDIHHWENTAHGPKKLCAVLLYDKYDTSLRVESALALIRMKPRSGRRLAFTQIDGEDPPENEACKGSLVDVLSGLRAEVQQPIVSQLVSSIIVELKRPPPVAQPGQAAPADGSFPYKDAAYAMLVADKPPLITDKGLEQTLRGALVEWAMADFERRLEARGQAYGMEQLLRVIGAEGVVGLPKLMTKETRKLDAMASLVAELGDAKTKEAASGALVEVAKWILSDDWAKVRTQELKDSNAAQKLTPTEEQFKKQLELLQDDELTKVFASMRRVGQRPVVEHLLGFATRKEQSEKRRQTALAALEGHLKKESADDVKRILEIASSDAPDVVLDQAFRRIGELPREAVVDKLYALFKTDKWKVRRAAATTVLKMSKVKDIGEFLGKLPDDKNFALGEALTYGAYLGELKDGKPVDALQKYLGAGSAAARTSAIAYYFSYGTSADVSALASLESDGARAPKCDADPDCKWVCDVPKEGSQEREQREIKTIGEFVRHCVVPAMKERKPEASKEQKK</sequence>
<gene>
    <name evidence="1" type="ORF">GF068_33755</name>
</gene>
<keyword evidence="2" id="KW-1185">Reference proteome</keyword>
<dbReference type="EMBL" id="WJIE01000013">
    <property type="protein sequence ID" value="MRG96852.1"/>
    <property type="molecule type" value="Genomic_DNA"/>
</dbReference>
<dbReference type="Gene3D" id="1.25.10.10">
    <property type="entry name" value="Leucine-rich Repeat Variant"/>
    <property type="match status" value="1"/>
</dbReference>
<evidence type="ECO:0000313" key="2">
    <source>
        <dbReference type="Proteomes" id="UP000440224"/>
    </source>
</evidence>
<evidence type="ECO:0008006" key="3">
    <source>
        <dbReference type="Google" id="ProtNLM"/>
    </source>
</evidence>
<dbReference type="Proteomes" id="UP000440224">
    <property type="component" value="Unassembled WGS sequence"/>
</dbReference>
<evidence type="ECO:0000313" key="1">
    <source>
        <dbReference type="EMBL" id="MRG96852.1"/>
    </source>
</evidence>
<dbReference type="PROSITE" id="PS51257">
    <property type="entry name" value="PROKAR_LIPOPROTEIN"/>
    <property type="match status" value="1"/>
</dbReference>
<dbReference type="InterPro" id="IPR016024">
    <property type="entry name" value="ARM-type_fold"/>
</dbReference>
<dbReference type="OrthoDB" id="5482807at2"/>
<organism evidence="1 2">
    <name type="scientific">Polyangium spumosum</name>
    <dbReference type="NCBI Taxonomy" id="889282"/>
    <lineage>
        <taxon>Bacteria</taxon>
        <taxon>Pseudomonadati</taxon>
        <taxon>Myxococcota</taxon>
        <taxon>Polyangia</taxon>
        <taxon>Polyangiales</taxon>
        <taxon>Polyangiaceae</taxon>
        <taxon>Polyangium</taxon>
    </lineage>
</organism>
<proteinExistence type="predicted"/>
<accession>A0A6N7PX90</accession>
<name>A0A6N7PX90_9BACT</name>
<protein>
    <recommendedName>
        <fullName evidence="3">HEAT repeat domain-containing protein</fullName>
    </recommendedName>
</protein>